<feature type="compositionally biased region" description="Polar residues" evidence="1">
    <location>
        <begin position="1"/>
        <end position="10"/>
    </location>
</feature>
<dbReference type="AlphaFoldDB" id="A0A6C0CVL7"/>
<name>A0A6C0CVL7_9ZZZZ</name>
<accession>A0A6C0CVL7</accession>
<reference evidence="2" key="1">
    <citation type="journal article" date="2020" name="Nature">
        <title>Giant virus diversity and host interactions through global metagenomics.</title>
        <authorList>
            <person name="Schulz F."/>
            <person name="Roux S."/>
            <person name="Paez-Espino D."/>
            <person name="Jungbluth S."/>
            <person name="Walsh D.A."/>
            <person name="Denef V.J."/>
            <person name="McMahon K.D."/>
            <person name="Konstantinidis K.T."/>
            <person name="Eloe-Fadrosh E.A."/>
            <person name="Kyrpides N.C."/>
            <person name="Woyke T."/>
        </authorList>
    </citation>
    <scope>NUCLEOTIDE SEQUENCE</scope>
    <source>
        <strain evidence="2">GVMAG-M-3300022752-66</strain>
    </source>
</reference>
<proteinExistence type="predicted"/>
<evidence type="ECO:0000313" key="2">
    <source>
        <dbReference type="EMBL" id="QHT08287.1"/>
    </source>
</evidence>
<feature type="region of interest" description="Disordered" evidence="1">
    <location>
        <begin position="1"/>
        <end position="23"/>
    </location>
</feature>
<evidence type="ECO:0000256" key="1">
    <source>
        <dbReference type="SAM" id="MobiDB-lite"/>
    </source>
</evidence>
<organism evidence="2">
    <name type="scientific">viral metagenome</name>
    <dbReference type="NCBI Taxonomy" id="1070528"/>
    <lineage>
        <taxon>unclassified sequences</taxon>
        <taxon>metagenomes</taxon>
        <taxon>organismal metagenomes</taxon>
    </lineage>
</organism>
<dbReference type="EMBL" id="MN739493">
    <property type="protein sequence ID" value="QHT08287.1"/>
    <property type="molecule type" value="Genomic_DNA"/>
</dbReference>
<sequence length="457" mass="52697">MGNQQSSNSKYGGGGEDTSTKDIKQIPLEETIDYIATHYILTSDFQSLRKLNEKTYCEKMIVLTSDIINKKFSDLEVDKILDRIENGSSPKDIEKENIVFFNKSQLHNAIEESNDKKEVKCNQIAKFYIKVAHLFASVVMTINPEYTHTDFFGNVRTYKLFEKDKIPSSGHFEVSKINLCGERVDILSNELVESEGQDNESKNVNVNTLPKKLCSMNLNKKGKIKTLDEEIGIPELMELYYDDGYDYKTGKFNRMSEETKKQFENDLKNFYTNFTGDSNVPENITKFSDIKLRDYSKEKICKASNNTEELPSSDDKKYIEFGRKDILYVKYAENLKKMIDSVNKKQQQLSSIIDKVFVYVYDSSESEKNKSEVIRINPDLTEDSLQDIVVECRNYIKDLYLTCEKDFTEGIKIYEAIVESKILNTTIKQIDKLEKISDDLVGNENVVINNEIVEKTV</sequence>
<protein>
    <submittedName>
        <fullName evidence="2">Uncharacterized protein</fullName>
    </submittedName>
</protein>